<evidence type="ECO:0000313" key="2">
    <source>
        <dbReference type="EMBL" id="MBF9143891.1"/>
    </source>
</evidence>
<accession>A0A931BM73</accession>
<sequence length="116" mass="13611">MDTYARVKWWRYVEGQLLIGQLLILLGFAWLAARIYYSAFYSYVPAKNEQWRCATGETIALLFTVLTTCYVLLLCLWQFGLMKRRLFGKHASIWSLISFTASLLPVVLLIYTFWKP</sequence>
<dbReference type="EMBL" id="JADQDP010000005">
    <property type="protein sequence ID" value="MBF9143891.1"/>
    <property type="molecule type" value="Genomic_DNA"/>
</dbReference>
<keyword evidence="1" id="KW-0812">Transmembrane</keyword>
<evidence type="ECO:0000256" key="1">
    <source>
        <dbReference type="SAM" id="Phobius"/>
    </source>
</evidence>
<organism evidence="2 3">
    <name type="scientific">Hymenobacter properus</name>
    <dbReference type="NCBI Taxonomy" id="2791026"/>
    <lineage>
        <taxon>Bacteria</taxon>
        <taxon>Pseudomonadati</taxon>
        <taxon>Bacteroidota</taxon>
        <taxon>Cytophagia</taxon>
        <taxon>Cytophagales</taxon>
        <taxon>Hymenobacteraceae</taxon>
        <taxon>Hymenobacter</taxon>
    </lineage>
</organism>
<dbReference type="Proteomes" id="UP000645610">
    <property type="component" value="Unassembled WGS sequence"/>
</dbReference>
<keyword evidence="1" id="KW-1133">Transmembrane helix</keyword>
<dbReference type="AlphaFoldDB" id="A0A931BM73"/>
<feature type="transmembrane region" description="Helical" evidence="1">
    <location>
        <begin position="17"/>
        <end position="39"/>
    </location>
</feature>
<comment type="caution">
    <text evidence="2">The sequence shown here is derived from an EMBL/GenBank/DDBJ whole genome shotgun (WGS) entry which is preliminary data.</text>
</comment>
<feature type="transmembrane region" description="Helical" evidence="1">
    <location>
        <begin position="59"/>
        <end position="81"/>
    </location>
</feature>
<gene>
    <name evidence="2" type="ORF">I2I01_19750</name>
</gene>
<evidence type="ECO:0000313" key="3">
    <source>
        <dbReference type="Proteomes" id="UP000645610"/>
    </source>
</evidence>
<keyword evidence="3" id="KW-1185">Reference proteome</keyword>
<protein>
    <submittedName>
        <fullName evidence="2">Uncharacterized protein</fullName>
    </submittedName>
</protein>
<feature type="transmembrane region" description="Helical" evidence="1">
    <location>
        <begin position="93"/>
        <end position="114"/>
    </location>
</feature>
<proteinExistence type="predicted"/>
<reference evidence="2 3" key="1">
    <citation type="submission" date="2020-11" db="EMBL/GenBank/DDBJ databases">
        <authorList>
            <person name="Kim M.K."/>
        </authorList>
    </citation>
    <scope>NUCLEOTIDE SEQUENCE [LARGE SCALE GENOMIC DNA]</scope>
    <source>
        <strain evidence="2 3">BT439</strain>
    </source>
</reference>
<name>A0A931BM73_9BACT</name>
<keyword evidence="1" id="KW-0472">Membrane</keyword>
<dbReference type="RefSeq" id="WP_196288252.1">
    <property type="nucleotide sequence ID" value="NZ_JADQDP010000005.1"/>
</dbReference>